<gene>
    <name evidence="2" type="ORF">TrRE_jg12482</name>
</gene>
<keyword evidence="3" id="KW-1185">Reference proteome</keyword>
<proteinExistence type="predicted"/>
<keyword evidence="1" id="KW-0812">Transmembrane</keyword>
<dbReference type="AlphaFoldDB" id="A0A9W7FWH7"/>
<reference evidence="2" key="1">
    <citation type="submission" date="2022-07" db="EMBL/GenBank/DDBJ databases">
        <title>Genome analysis of Parmales, a sister group of diatoms, reveals the evolutionary specialization of diatoms from phago-mixotrophs to photoautotrophs.</title>
        <authorList>
            <person name="Ban H."/>
            <person name="Sato S."/>
            <person name="Yoshikawa S."/>
            <person name="Kazumasa Y."/>
            <person name="Nakamura Y."/>
            <person name="Ichinomiya M."/>
            <person name="Saitoh K."/>
            <person name="Sato N."/>
            <person name="Blanc-Mathieu R."/>
            <person name="Endo H."/>
            <person name="Kuwata A."/>
            <person name="Ogata H."/>
        </authorList>
    </citation>
    <scope>NUCLEOTIDE SEQUENCE</scope>
</reference>
<evidence type="ECO:0000256" key="1">
    <source>
        <dbReference type="SAM" id="Phobius"/>
    </source>
</evidence>
<dbReference type="Proteomes" id="UP001165082">
    <property type="component" value="Unassembled WGS sequence"/>
</dbReference>
<dbReference type="EMBL" id="BRXZ01006845">
    <property type="protein sequence ID" value="GMI20918.1"/>
    <property type="molecule type" value="Genomic_DNA"/>
</dbReference>
<evidence type="ECO:0000313" key="2">
    <source>
        <dbReference type="EMBL" id="GMI20918.1"/>
    </source>
</evidence>
<organism evidence="2 3">
    <name type="scientific">Triparma retinervis</name>
    <dbReference type="NCBI Taxonomy" id="2557542"/>
    <lineage>
        <taxon>Eukaryota</taxon>
        <taxon>Sar</taxon>
        <taxon>Stramenopiles</taxon>
        <taxon>Ochrophyta</taxon>
        <taxon>Bolidophyceae</taxon>
        <taxon>Parmales</taxon>
        <taxon>Triparmaceae</taxon>
        <taxon>Triparma</taxon>
    </lineage>
</organism>
<protein>
    <submittedName>
        <fullName evidence="2">Uncharacterized protein</fullName>
    </submittedName>
</protein>
<feature type="transmembrane region" description="Helical" evidence="1">
    <location>
        <begin position="66"/>
        <end position="87"/>
    </location>
</feature>
<evidence type="ECO:0000313" key="3">
    <source>
        <dbReference type="Proteomes" id="UP001165082"/>
    </source>
</evidence>
<name>A0A9W7FWH7_9STRA</name>
<accession>A0A9W7FWH7</accession>
<keyword evidence="1" id="KW-0472">Membrane</keyword>
<feature type="transmembrane region" description="Helical" evidence="1">
    <location>
        <begin position="27"/>
        <end position="45"/>
    </location>
</feature>
<sequence>MIAFAFPVIFATSYIFSEGLGSVKKGTKVASILFVVGILESAVIYMTNTHIFYKFFRPGTDEIIKFAIRMGTPLVLKGVFIECGAVWAPLLSNMLGTDLHSVSVALFCPVGCVADLIGRLMQSSGK</sequence>
<comment type="caution">
    <text evidence="2">The sequence shown here is derived from an EMBL/GenBank/DDBJ whole genome shotgun (WGS) entry which is preliminary data.</text>
</comment>
<keyword evidence="1" id="KW-1133">Transmembrane helix</keyword>